<protein>
    <submittedName>
        <fullName evidence="1">Uncharacterized protein</fullName>
    </submittedName>
</protein>
<organism evidence="1 2">
    <name type="scientific">Streptomyces roseochromogenus subsp. oscitans DS 12.976</name>
    <dbReference type="NCBI Taxonomy" id="1352936"/>
    <lineage>
        <taxon>Bacteria</taxon>
        <taxon>Bacillati</taxon>
        <taxon>Actinomycetota</taxon>
        <taxon>Actinomycetes</taxon>
        <taxon>Kitasatosporales</taxon>
        <taxon>Streptomycetaceae</taxon>
        <taxon>Streptomyces</taxon>
    </lineage>
</organism>
<dbReference type="Proteomes" id="UP000017984">
    <property type="component" value="Chromosome"/>
</dbReference>
<evidence type="ECO:0000313" key="1">
    <source>
        <dbReference type="EMBL" id="EST30606.1"/>
    </source>
</evidence>
<name>V6KGM6_STRRC</name>
<dbReference type="PATRIC" id="fig|1352936.5.peg.3777"/>
<dbReference type="STRING" id="1352936.M878_17980"/>
<dbReference type="HOGENOM" id="CLU_094587_0_0_11"/>
<proteinExistence type="predicted"/>
<gene>
    <name evidence="1" type="ORF">M878_17980</name>
</gene>
<dbReference type="AlphaFoldDB" id="V6KGM6"/>
<sequence length="244" mass="26444">MVWWLAAFAGLLVLAALALRRGLGRLGRPAEDPSYQPLYLDNDAVMGLFKMGNYKSAMRREVEERRMRNAGCLAAIPLLSLLFKVTGGSSTEVVAKYVESSEPISVIGLLLSVLRRKDALVEVELGRNSGTVTPNHVLSRKLAGSGAPAGAAREVVLTEIGEFVMVTGRFEAVAARGETLVMRAPYGDGESSAYLRVVMRGDGLRRPDRKLPGGQFPAHCLGKVTSWDPEARESVLEYPIAVFL</sequence>
<keyword evidence="2" id="KW-1185">Reference proteome</keyword>
<reference evidence="1 2" key="1">
    <citation type="journal article" date="2014" name="Genome Announc.">
        <title>Draft Genome Sequence of Streptomyces roseochromogenes subsp. oscitans DS 12.976, Producer of the Aminocoumarin Antibiotic Clorobiocin.</title>
        <authorList>
            <person name="Ruckert C."/>
            <person name="Kalinowski J."/>
            <person name="Heide L."/>
            <person name="Apel A.K."/>
        </authorList>
    </citation>
    <scope>NUCLEOTIDE SEQUENCE [LARGE SCALE GENOMIC DNA]</scope>
    <source>
        <strain evidence="1 2">DS 12.976</strain>
    </source>
</reference>
<comment type="caution">
    <text evidence="1">The sequence shown here is derived from an EMBL/GenBank/DDBJ whole genome shotgun (WGS) entry which is preliminary data.</text>
</comment>
<accession>V6KGM6</accession>
<evidence type="ECO:0000313" key="2">
    <source>
        <dbReference type="Proteomes" id="UP000017984"/>
    </source>
</evidence>
<dbReference type="EMBL" id="AWQX01000158">
    <property type="protein sequence ID" value="EST30606.1"/>
    <property type="molecule type" value="Genomic_DNA"/>
</dbReference>